<sequence length="59" mass="7045">MILFEFNRWRRAIDLRKRRAAAAIRVVEHTRAQRHIAAQSAYEYYVELAEELDQVEGRA</sequence>
<reference evidence="2" key="1">
    <citation type="submission" date="2015-07" db="EMBL/GenBank/DDBJ databases">
        <authorList>
            <person name="Rodrigo-Torres Lidia"/>
            <person name="Arahal R.David."/>
        </authorList>
    </citation>
    <scope>NUCLEOTIDE SEQUENCE [LARGE SCALE GENOMIC DNA]</scope>
    <source>
        <strain evidence="2">CECT 4801</strain>
    </source>
</reference>
<evidence type="ECO:0000313" key="1">
    <source>
        <dbReference type="EMBL" id="CTQ45694.1"/>
    </source>
</evidence>
<organism evidence="1 2">
    <name type="scientific">Roseibium aggregatum</name>
    <dbReference type="NCBI Taxonomy" id="187304"/>
    <lineage>
        <taxon>Bacteria</taxon>
        <taxon>Pseudomonadati</taxon>
        <taxon>Pseudomonadota</taxon>
        <taxon>Alphaproteobacteria</taxon>
        <taxon>Hyphomicrobiales</taxon>
        <taxon>Stappiaceae</taxon>
        <taxon>Roseibium</taxon>
    </lineage>
</organism>
<protein>
    <submittedName>
        <fullName evidence="1">Uncharacterized protein</fullName>
    </submittedName>
</protein>
<dbReference type="Proteomes" id="UP000048926">
    <property type="component" value="Unassembled WGS sequence"/>
</dbReference>
<gene>
    <name evidence="1" type="ORF">LAL4801_04149</name>
</gene>
<name>A0A0M6Y7K8_9HYPH</name>
<dbReference type="EMBL" id="CXST01000002">
    <property type="protein sequence ID" value="CTQ45694.1"/>
    <property type="molecule type" value="Genomic_DNA"/>
</dbReference>
<dbReference type="RefSeq" id="WP_055658863.1">
    <property type="nucleotide sequence ID" value="NZ_CXST01000002.1"/>
</dbReference>
<dbReference type="AlphaFoldDB" id="A0A0M6Y7K8"/>
<keyword evidence="2" id="KW-1185">Reference proteome</keyword>
<proteinExistence type="predicted"/>
<accession>A0A0M6Y7K8</accession>
<evidence type="ECO:0000313" key="2">
    <source>
        <dbReference type="Proteomes" id="UP000048926"/>
    </source>
</evidence>